<dbReference type="Pfam" id="PF00171">
    <property type="entry name" value="Aldedh"/>
    <property type="match status" value="1"/>
</dbReference>
<keyword evidence="5" id="KW-0614">Plasmid</keyword>
<proteinExistence type="inferred from homology"/>
<dbReference type="InterPro" id="IPR044148">
    <property type="entry name" value="ALDH_GabD1-like"/>
</dbReference>
<geneLocation type="plasmid" evidence="6">
    <name>pr1cp1</name>
</geneLocation>
<protein>
    <submittedName>
        <fullName evidence="5">Putative succinate-semialdehyde dehydrogenase [NADP(+)]</fullName>
        <ecNumber evidence="5">1.2.1.79</ecNumber>
    </submittedName>
</protein>
<dbReference type="InterPro" id="IPR016163">
    <property type="entry name" value="Ald_DH_C"/>
</dbReference>
<dbReference type="CDD" id="cd07100">
    <property type="entry name" value="ALDH_SSADH1_GabD1"/>
    <property type="match status" value="1"/>
</dbReference>
<organism evidence="5 6">
    <name type="scientific">Rhodococcus opacus</name>
    <name type="common">Nocardia opaca</name>
    <dbReference type="NCBI Taxonomy" id="37919"/>
    <lineage>
        <taxon>Bacteria</taxon>
        <taxon>Bacillati</taxon>
        <taxon>Actinomycetota</taxon>
        <taxon>Actinomycetes</taxon>
        <taxon>Mycobacteriales</taxon>
        <taxon>Nocardiaceae</taxon>
        <taxon>Rhodococcus</taxon>
    </lineage>
</organism>
<gene>
    <name evidence="5" type="primary">gabD6</name>
    <name evidence="5" type="ORF">R1CP_35960</name>
</gene>
<dbReference type="RefSeq" id="WP_065493404.1">
    <property type="nucleotide sequence ID" value="NZ_CP009112.1"/>
</dbReference>
<dbReference type="InterPro" id="IPR015590">
    <property type="entry name" value="Aldehyde_DH_dom"/>
</dbReference>
<reference evidence="5 6" key="1">
    <citation type="submission" date="2014-07" db="EMBL/GenBank/DDBJ databases">
        <authorList>
            <person name="Zhang J.E."/>
            <person name="Yang H."/>
            <person name="Guo J."/>
            <person name="Deng Z."/>
            <person name="Luo H."/>
            <person name="Luo M."/>
            <person name="Zhao B."/>
        </authorList>
    </citation>
    <scope>NUCLEOTIDE SEQUENCE [LARGE SCALE GENOMIC DNA]</scope>
    <source>
        <strain evidence="5 6">1CP</strain>
        <plasmid evidence="6">Plasmid pr1cp1</plasmid>
    </source>
</reference>
<dbReference type="AlphaFoldDB" id="A0A1B1KGU0"/>
<dbReference type="PATRIC" id="fig|37919.13.peg.7571"/>
<accession>A0A1B1KGU0</accession>
<dbReference type="FunFam" id="3.40.309.10:FF:000009">
    <property type="entry name" value="Aldehyde dehydrogenase A"/>
    <property type="match status" value="1"/>
</dbReference>
<evidence type="ECO:0000256" key="3">
    <source>
        <dbReference type="ARBA" id="ARBA00023002"/>
    </source>
</evidence>
<dbReference type="PANTHER" id="PTHR43217:SF1">
    <property type="entry name" value="SUCCINATE SEMIALDEHYDE DEHYDROGENASE [NAD(P)+] SAD"/>
    <property type="match status" value="1"/>
</dbReference>
<dbReference type="InterPro" id="IPR016161">
    <property type="entry name" value="Ald_DH/histidinol_DH"/>
</dbReference>
<keyword evidence="3 5" id="KW-0560">Oxidoreductase</keyword>
<dbReference type="Proteomes" id="UP000186108">
    <property type="component" value="Plasmid pR1CP1"/>
</dbReference>
<dbReference type="GO" id="GO:0036243">
    <property type="term" value="F:succinate-semialdehyde dehydrogenase (NADP+) activity"/>
    <property type="evidence" value="ECO:0007669"/>
    <property type="project" value="UniProtKB-EC"/>
</dbReference>
<name>A0A1B1KGU0_RHOOP</name>
<dbReference type="InterPro" id="IPR016162">
    <property type="entry name" value="Ald_DH_N"/>
</dbReference>
<sequence length="472" mass="49777">MTASITTVNPATGQPLATYEAMSPERIDALVEAATSAQKEWAAEEFKTRGEILRAAANVLRERAEDLARLVTREMGKPLVESRAEVDKCAVGLEYYADNAATFLADEDYATSADRSWVSYEPVGIVLAIMPWNFPLWQVFRFAAPALMAGNAALLKHSPNTTGSALACQDILLAAGLPAGLFTTVLIAEPDVPAATEKLIADPRIGAVTITGSERAGSAVGSIAGREIKKSVLELGGSDPFVILADADLPRVAALAARGRFLNNGQSCISPKRFIVDASVAEEFTRLFVENVGRLQVGDPETDGTDVGPMARKDLLEGIDRQVQSAVAAGATVLHGGHPIEGTDGFFYAPTVLADVRPGMSVYAEEIFGPVATIITVDGPDEAVAVANDTPFGLGASVWGTDLDAAIAVGRRIESGACFINSVVASDARMPFGGTKRSGYGRELAAPGIREFVNIRTWWAMNEPGAQAPVSE</sequence>
<evidence type="ECO:0000256" key="1">
    <source>
        <dbReference type="ARBA" id="ARBA00009986"/>
    </source>
</evidence>
<comment type="similarity">
    <text evidence="1">Belongs to the aldehyde dehydrogenase family.</text>
</comment>
<evidence type="ECO:0000313" key="5">
    <source>
        <dbReference type="EMBL" id="ANS31798.1"/>
    </source>
</evidence>
<dbReference type="GO" id="GO:0004030">
    <property type="term" value="F:aldehyde dehydrogenase [NAD(P)+] activity"/>
    <property type="evidence" value="ECO:0007669"/>
    <property type="project" value="InterPro"/>
</dbReference>
<dbReference type="PANTHER" id="PTHR43217">
    <property type="entry name" value="SUCCINATE SEMIALDEHYDE DEHYDROGENASE [NAD(P)+] SAD"/>
    <property type="match status" value="1"/>
</dbReference>
<dbReference type="Gene3D" id="3.40.605.10">
    <property type="entry name" value="Aldehyde Dehydrogenase, Chain A, domain 1"/>
    <property type="match status" value="1"/>
</dbReference>
<keyword evidence="2" id="KW-0521">NADP</keyword>
<dbReference type="GO" id="GO:0004777">
    <property type="term" value="F:succinate-semialdehyde dehydrogenase (NAD+) activity"/>
    <property type="evidence" value="ECO:0007669"/>
    <property type="project" value="TreeGrafter"/>
</dbReference>
<dbReference type="EMBL" id="CP009112">
    <property type="protein sequence ID" value="ANS31798.1"/>
    <property type="molecule type" value="Genomic_DNA"/>
</dbReference>
<evidence type="ECO:0000259" key="4">
    <source>
        <dbReference type="Pfam" id="PF00171"/>
    </source>
</evidence>
<dbReference type="Gene3D" id="3.40.309.10">
    <property type="entry name" value="Aldehyde Dehydrogenase, Chain A, domain 2"/>
    <property type="match status" value="1"/>
</dbReference>
<dbReference type="EC" id="1.2.1.79" evidence="5"/>
<evidence type="ECO:0000313" key="6">
    <source>
        <dbReference type="Proteomes" id="UP000186108"/>
    </source>
</evidence>
<dbReference type="InterPro" id="IPR047110">
    <property type="entry name" value="GABD/Sad-like"/>
</dbReference>
<dbReference type="FunFam" id="3.40.605.10:FF:000012">
    <property type="entry name" value="NAD-dependent succinate-semialdehyde dehydrogenase"/>
    <property type="match status" value="1"/>
</dbReference>
<feature type="domain" description="Aldehyde dehydrogenase" evidence="4">
    <location>
        <begin position="4"/>
        <end position="457"/>
    </location>
</feature>
<dbReference type="SUPFAM" id="SSF53720">
    <property type="entry name" value="ALDH-like"/>
    <property type="match status" value="1"/>
</dbReference>
<evidence type="ECO:0000256" key="2">
    <source>
        <dbReference type="ARBA" id="ARBA00022857"/>
    </source>
</evidence>